<name>A0A644Y417_9ZZZZ</name>
<evidence type="ECO:0000256" key="1">
    <source>
        <dbReference type="SAM" id="MobiDB-lite"/>
    </source>
</evidence>
<comment type="caution">
    <text evidence="3">The sequence shown here is derived from an EMBL/GenBank/DDBJ whole genome shotgun (WGS) entry which is preliminary data.</text>
</comment>
<feature type="transmembrane region" description="Helical" evidence="2">
    <location>
        <begin position="145"/>
        <end position="162"/>
    </location>
</feature>
<reference evidence="3" key="1">
    <citation type="submission" date="2019-08" db="EMBL/GenBank/DDBJ databases">
        <authorList>
            <person name="Kucharzyk K."/>
            <person name="Murdoch R.W."/>
            <person name="Higgins S."/>
            <person name="Loffler F."/>
        </authorList>
    </citation>
    <scope>NUCLEOTIDE SEQUENCE</scope>
</reference>
<feature type="compositionally biased region" description="Basic and acidic residues" evidence="1">
    <location>
        <begin position="28"/>
        <end position="38"/>
    </location>
</feature>
<sequence>MGGDFRPEPTLRPPAETAPWRRLGRLSGRREGQGERLRSRNATRAAVPRDAGLERKIEGGGARDLPNNVHRNYGLSLKYRQLESAPADHCRLRKGNLSMETVRRIFAGMNGTYLVRAYVIGLLFLALMALGYFGSDADRAMPARMIAVGLINTLLFPFSKLIWDELKSFLLGQTVVVGNVGVVFLGKLFINALLWALAVFVAPLGVAYLWFRTREA</sequence>
<organism evidence="3">
    <name type="scientific">bioreactor metagenome</name>
    <dbReference type="NCBI Taxonomy" id="1076179"/>
    <lineage>
        <taxon>unclassified sequences</taxon>
        <taxon>metagenomes</taxon>
        <taxon>ecological metagenomes</taxon>
    </lineage>
</organism>
<evidence type="ECO:0000256" key="2">
    <source>
        <dbReference type="SAM" id="Phobius"/>
    </source>
</evidence>
<dbReference type="EMBL" id="VSSQ01004003">
    <property type="protein sequence ID" value="MPM23322.1"/>
    <property type="molecule type" value="Genomic_DNA"/>
</dbReference>
<accession>A0A644Y417</accession>
<feature type="region of interest" description="Disordered" evidence="1">
    <location>
        <begin position="1"/>
        <end position="65"/>
    </location>
</feature>
<keyword evidence="2" id="KW-0472">Membrane</keyword>
<keyword evidence="2" id="KW-0812">Transmembrane</keyword>
<protein>
    <submittedName>
        <fullName evidence="3">Uncharacterized protein</fullName>
    </submittedName>
</protein>
<feature type="transmembrane region" description="Helical" evidence="2">
    <location>
        <begin position="113"/>
        <end position="133"/>
    </location>
</feature>
<keyword evidence="2" id="KW-1133">Transmembrane helix</keyword>
<evidence type="ECO:0000313" key="3">
    <source>
        <dbReference type="EMBL" id="MPM23322.1"/>
    </source>
</evidence>
<feature type="transmembrane region" description="Helical" evidence="2">
    <location>
        <begin position="192"/>
        <end position="211"/>
    </location>
</feature>
<gene>
    <name evidence="3" type="ORF">SDC9_69793</name>
</gene>
<dbReference type="AlphaFoldDB" id="A0A644Y417"/>
<proteinExistence type="predicted"/>